<dbReference type="Proteomes" id="UP000250235">
    <property type="component" value="Unassembled WGS sequence"/>
</dbReference>
<dbReference type="AlphaFoldDB" id="A0A2Z7BSR3"/>
<evidence type="ECO:0000313" key="2">
    <source>
        <dbReference type="EMBL" id="KZV36678.1"/>
    </source>
</evidence>
<proteinExistence type="predicted"/>
<evidence type="ECO:0000313" key="3">
    <source>
        <dbReference type="Proteomes" id="UP000250235"/>
    </source>
</evidence>
<accession>A0A2Z7BSR3</accession>
<organism evidence="2 3">
    <name type="scientific">Dorcoceras hygrometricum</name>
    <dbReference type="NCBI Taxonomy" id="472368"/>
    <lineage>
        <taxon>Eukaryota</taxon>
        <taxon>Viridiplantae</taxon>
        <taxon>Streptophyta</taxon>
        <taxon>Embryophyta</taxon>
        <taxon>Tracheophyta</taxon>
        <taxon>Spermatophyta</taxon>
        <taxon>Magnoliopsida</taxon>
        <taxon>eudicotyledons</taxon>
        <taxon>Gunneridae</taxon>
        <taxon>Pentapetalae</taxon>
        <taxon>asterids</taxon>
        <taxon>lamiids</taxon>
        <taxon>Lamiales</taxon>
        <taxon>Gesneriaceae</taxon>
        <taxon>Didymocarpoideae</taxon>
        <taxon>Trichosporeae</taxon>
        <taxon>Loxocarpinae</taxon>
        <taxon>Dorcoceras</taxon>
    </lineage>
</organism>
<dbReference type="EMBL" id="KV003279">
    <property type="protein sequence ID" value="KZV36678.1"/>
    <property type="molecule type" value="Genomic_DNA"/>
</dbReference>
<reference evidence="2 3" key="1">
    <citation type="journal article" date="2015" name="Proc. Natl. Acad. Sci. U.S.A.">
        <title>The resurrection genome of Boea hygrometrica: A blueprint for survival of dehydration.</title>
        <authorList>
            <person name="Xiao L."/>
            <person name="Yang G."/>
            <person name="Zhang L."/>
            <person name="Yang X."/>
            <person name="Zhao S."/>
            <person name="Ji Z."/>
            <person name="Zhou Q."/>
            <person name="Hu M."/>
            <person name="Wang Y."/>
            <person name="Chen M."/>
            <person name="Xu Y."/>
            <person name="Jin H."/>
            <person name="Xiao X."/>
            <person name="Hu G."/>
            <person name="Bao F."/>
            <person name="Hu Y."/>
            <person name="Wan P."/>
            <person name="Li L."/>
            <person name="Deng X."/>
            <person name="Kuang T."/>
            <person name="Xiang C."/>
            <person name="Zhu J.K."/>
            <person name="Oliver M.J."/>
            <person name="He Y."/>
        </authorList>
    </citation>
    <scope>NUCLEOTIDE SEQUENCE [LARGE SCALE GENOMIC DNA]</scope>
    <source>
        <strain evidence="3">cv. XS01</strain>
    </source>
</reference>
<protein>
    <submittedName>
        <fullName evidence="2">Uncharacterized protein</fullName>
    </submittedName>
</protein>
<sequence>MDLIDDLPLPTVKSQSPCDSGWSQAPVASKITPRETPYEWFIVLFFFVLNVSRRYFKTSVAPPGDGIRIRHRYSNIYVAKNKSITAEEATYEMPMERVVKKATAKRKPAPAVDPIAKRKRTTVGRDAPERRI</sequence>
<name>A0A2Z7BSR3_9LAMI</name>
<gene>
    <name evidence="2" type="ORF">F511_40059</name>
</gene>
<evidence type="ECO:0000256" key="1">
    <source>
        <dbReference type="SAM" id="MobiDB-lite"/>
    </source>
</evidence>
<keyword evidence="3" id="KW-1185">Reference proteome</keyword>
<feature type="region of interest" description="Disordered" evidence="1">
    <location>
        <begin position="102"/>
        <end position="132"/>
    </location>
</feature>